<comment type="caution">
    <text evidence="1">The sequence shown here is derived from an EMBL/GenBank/DDBJ whole genome shotgun (WGS) entry which is preliminary data.</text>
</comment>
<proteinExistence type="predicted"/>
<evidence type="ECO:0000313" key="1">
    <source>
        <dbReference type="EMBL" id="KAL1888007.1"/>
    </source>
</evidence>
<sequence>MASDRSARPGAPSEGPLFPPTFLCCQATSLFRPLSSDHINWTVWCFHNSLFGRVDLDVHQSLSNYAARDPRFPSYSINACNRPKFQAPEINV</sequence>
<dbReference type="Proteomes" id="UP001583280">
    <property type="component" value="Unassembled WGS sequence"/>
</dbReference>
<organism evidence="1 2">
    <name type="scientific">Ceratocystis pirilliformis</name>
    <dbReference type="NCBI Taxonomy" id="259994"/>
    <lineage>
        <taxon>Eukaryota</taxon>
        <taxon>Fungi</taxon>
        <taxon>Dikarya</taxon>
        <taxon>Ascomycota</taxon>
        <taxon>Pezizomycotina</taxon>
        <taxon>Sordariomycetes</taxon>
        <taxon>Hypocreomycetidae</taxon>
        <taxon>Microascales</taxon>
        <taxon>Ceratocystidaceae</taxon>
        <taxon>Ceratocystis</taxon>
    </lineage>
</organism>
<gene>
    <name evidence="1" type="ORF">Cpir12675_006341</name>
</gene>
<reference evidence="1 2" key="1">
    <citation type="journal article" date="2024" name="IMA Fungus">
        <title>IMA Genome - F19 : A genome assembly and annotation guide to empower mycologists, including annotated draft genome sequences of Ceratocystis pirilliformis, Diaporthe australafricana, Fusarium ophioides, Paecilomyces lecythidis, and Sporothrix stenoceras.</title>
        <authorList>
            <person name="Aylward J."/>
            <person name="Wilson A.M."/>
            <person name="Visagie C.M."/>
            <person name="Spraker J."/>
            <person name="Barnes I."/>
            <person name="Buitendag C."/>
            <person name="Ceriani C."/>
            <person name="Del Mar Angel L."/>
            <person name="du Plessis D."/>
            <person name="Fuchs T."/>
            <person name="Gasser K."/>
            <person name="Kramer D."/>
            <person name="Li W."/>
            <person name="Munsamy K."/>
            <person name="Piso A."/>
            <person name="Price J.L."/>
            <person name="Sonnekus B."/>
            <person name="Thomas C."/>
            <person name="van der Nest A."/>
            <person name="van Dijk A."/>
            <person name="van Heerden A."/>
            <person name="van Vuuren N."/>
            <person name="Yilmaz N."/>
            <person name="Duong T.A."/>
            <person name="van der Merwe N.A."/>
            <person name="Wingfield M.J."/>
            <person name="Wingfield B.D."/>
        </authorList>
    </citation>
    <scope>NUCLEOTIDE SEQUENCE [LARGE SCALE GENOMIC DNA]</scope>
    <source>
        <strain evidence="1 2">CMW 12675</strain>
    </source>
</reference>
<dbReference type="EMBL" id="JAWDJO010000284">
    <property type="protein sequence ID" value="KAL1888007.1"/>
    <property type="molecule type" value="Genomic_DNA"/>
</dbReference>
<evidence type="ECO:0000313" key="2">
    <source>
        <dbReference type="Proteomes" id="UP001583280"/>
    </source>
</evidence>
<name>A0ABR3YJH0_9PEZI</name>
<accession>A0ABR3YJH0</accession>
<keyword evidence="2" id="KW-1185">Reference proteome</keyword>
<protein>
    <submittedName>
        <fullName evidence="1">Uncharacterized protein</fullName>
    </submittedName>
</protein>